<gene>
    <name evidence="2 4" type="ORF">C06E2.9</name>
    <name evidence="2" type="ORF">CELE_C06E2.9</name>
</gene>
<evidence type="ECO:0000313" key="2">
    <source>
        <dbReference type="EMBL" id="CCD63323.1"/>
    </source>
</evidence>
<dbReference type="WormBase" id="C06E2.9">
    <property type="protein sequence ID" value="CE38772"/>
    <property type="gene ID" value="WBGene00044579"/>
</dbReference>
<dbReference type="CTD" id="3896880"/>
<dbReference type="Proteomes" id="UP000001940">
    <property type="component" value="Chromosome X"/>
</dbReference>
<dbReference type="KEGG" id="cel:CELE_C06E2.9"/>
<dbReference type="InParanoid" id="Q4PIW4"/>
<sequence length="94" mass="11010">MGQGRQKIIFDNSKMRFITVLIFVFALLSKAVSQDFIDDSADMHRFRRHVEHQKHSLNDGHLHSRNSKNVSRHFVNDGHAQHHKNNGGQFKLRH</sequence>
<name>Q4PIW4_CAEEL</name>
<protein>
    <submittedName>
        <fullName evidence="2">Neuropeptide-Like Protein</fullName>
    </submittedName>
</protein>
<keyword evidence="3" id="KW-1185">Reference proteome</keyword>
<dbReference type="HOGENOM" id="CLU_2388219_0_0_1"/>
<evidence type="ECO:0000313" key="4">
    <source>
        <dbReference type="WormBase" id="C06E2.9"/>
    </source>
</evidence>
<dbReference type="RefSeq" id="NP_001033524.1">
    <property type="nucleotide sequence ID" value="NM_001038435.3"/>
</dbReference>
<accession>Q4PIW4</accession>
<evidence type="ECO:0000256" key="1">
    <source>
        <dbReference type="SAM" id="SignalP"/>
    </source>
</evidence>
<proteinExistence type="predicted"/>
<keyword evidence="1" id="KW-0732">Signal</keyword>
<feature type="signal peptide" evidence="1">
    <location>
        <begin position="1"/>
        <end position="33"/>
    </location>
</feature>
<dbReference type="AlphaFoldDB" id="Q4PIW4"/>
<evidence type="ECO:0000313" key="3">
    <source>
        <dbReference type="Proteomes" id="UP000001940"/>
    </source>
</evidence>
<dbReference type="EMBL" id="BX284606">
    <property type="protein sequence ID" value="CCD63323.1"/>
    <property type="molecule type" value="Genomic_DNA"/>
</dbReference>
<dbReference type="UCSC" id="C06E2.9">
    <property type="organism name" value="c. elegans"/>
</dbReference>
<dbReference type="GeneID" id="3896880"/>
<organism evidence="2 3">
    <name type="scientific">Caenorhabditis elegans</name>
    <dbReference type="NCBI Taxonomy" id="6239"/>
    <lineage>
        <taxon>Eukaryota</taxon>
        <taxon>Metazoa</taxon>
        <taxon>Ecdysozoa</taxon>
        <taxon>Nematoda</taxon>
        <taxon>Chromadorea</taxon>
        <taxon>Rhabditida</taxon>
        <taxon>Rhabditina</taxon>
        <taxon>Rhabditomorpha</taxon>
        <taxon>Rhabditoidea</taxon>
        <taxon>Rhabditidae</taxon>
        <taxon>Peloderinae</taxon>
        <taxon>Caenorhabditis</taxon>
    </lineage>
</organism>
<dbReference type="AGR" id="WB:WBGene00044579"/>
<reference evidence="2 3" key="1">
    <citation type="journal article" date="1998" name="Science">
        <title>Genome sequence of the nematode C. elegans: a platform for investigating biology.</title>
        <authorList>
            <consortium name="The C. elegans sequencing consortium"/>
            <person name="Sulson J.E."/>
            <person name="Waterston R."/>
        </authorList>
    </citation>
    <scope>NUCLEOTIDE SEQUENCE [LARGE SCALE GENOMIC DNA]</scope>
    <source>
        <strain evidence="2 3">Bristol N2</strain>
    </source>
</reference>
<dbReference type="SMR" id="Q4PIW4"/>
<dbReference type="Bgee" id="WBGene00044579">
    <property type="expression patterns" value="Expressed in embryo and 2 other cell types or tissues"/>
</dbReference>
<feature type="chain" id="PRO_5004241811" evidence="1">
    <location>
        <begin position="34"/>
        <end position="94"/>
    </location>
</feature>
<dbReference type="PaxDb" id="6239-C06E2.9"/>